<keyword evidence="9" id="KW-1185">Reference proteome</keyword>
<dbReference type="GO" id="GO:0000287">
    <property type="term" value="F:magnesium ion binding"/>
    <property type="evidence" value="ECO:0007669"/>
    <property type="project" value="TreeGrafter"/>
</dbReference>
<keyword evidence="3 5" id="KW-0808">Transferase</keyword>
<dbReference type="InterPro" id="IPR022401">
    <property type="entry name" value="Cysteate_synthase"/>
</dbReference>
<dbReference type="Gene3D" id="3.40.50.1100">
    <property type="match status" value="2"/>
</dbReference>
<comment type="caution">
    <text evidence="8">The sequence shown here is derived from an EMBL/GenBank/DDBJ whole genome shotgun (WGS) entry which is preliminary data.</text>
</comment>
<evidence type="ECO:0000256" key="5">
    <source>
        <dbReference type="HAMAP-Rule" id="MF_02109"/>
    </source>
</evidence>
<protein>
    <recommendedName>
        <fullName evidence="5 6">Cysteate synthase</fullName>
        <shortName evidence="5">CS</shortName>
        <shortName evidence="5">Cya synthase</shortName>
        <ecNumber evidence="5 6">2.5.1.76</ecNumber>
    </recommendedName>
</protein>
<dbReference type="GO" id="GO:0019295">
    <property type="term" value="P:coenzyme M biosynthetic process"/>
    <property type="evidence" value="ECO:0007669"/>
    <property type="project" value="UniProtKB-UniRule"/>
</dbReference>
<dbReference type="PANTHER" id="PTHR43050:SF1">
    <property type="entry name" value="SERINE RACEMASE"/>
    <property type="match status" value="1"/>
</dbReference>
<evidence type="ECO:0000313" key="9">
    <source>
        <dbReference type="Proteomes" id="UP001320159"/>
    </source>
</evidence>
<dbReference type="SUPFAM" id="SSF53686">
    <property type="entry name" value="Tryptophan synthase beta subunit-like PLP-dependent enzymes"/>
    <property type="match status" value="1"/>
</dbReference>
<dbReference type="GO" id="GO:0005524">
    <property type="term" value="F:ATP binding"/>
    <property type="evidence" value="ECO:0007669"/>
    <property type="project" value="TreeGrafter"/>
</dbReference>
<name>A0AAP2RBD9_9EURY</name>
<dbReference type="InterPro" id="IPR036052">
    <property type="entry name" value="TrpB-like_PALP_sf"/>
</dbReference>
<comment type="pathway">
    <text evidence="5">Cofactor biosynthesis; coenzyme M biosynthesis.</text>
</comment>
<evidence type="ECO:0000256" key="2">
    <source>
        <dbReference type="ARBA" id="ARBA00022545"/>
    </source>
</evidence>
<organism evidence="8 9">
    <name type="scientific">Methanooceanicella nereidis</name>
    <dbReference type="NCBI Taxonomy" id="2052831"/>
    <lineage>
        <taxon>Archaea</taxon>
        <taxon>Methanobacteriati</taxon>
        <taxon>Methanobacteriota</taxon>
        <taxon>Stenosarchaea group</taxon>
        <taxon>Methanomicrobia</taxon>
        <taxon>Methanocellales</taxon>
        <taxon>Methanocellaceae</taxon>
        <taxon>Methanooceanicella</taxon>
    </lineage>
</organism>
<dbReference type="EMBL" id="PGCK01000002">
    <property type="protein sequence ID" value="MCD1293932.1"/>
    <property type="molecule type" value="Genomic_DNA"/>
</dbReference>
<dbReference type="AlphaFoldDB" id="A0AAP2RBD9"/>
<evidence type="ECO:0000256" key="4">
    <source>
        <dbReference type="ARBA" id="ARBA00022898"/>
    </source>
</evidence>
<dbReference type="EC" id="2.5.1.76" evidence="5 6"/>
<reference evidence="8 9" key="1">
    <citation type="submission" date="2017-11" db="EMBL/GenBank/DDBJ databases">
        <title>Isolation and Characterization of Family Methanocellaceae Species from Potential Methane Hydrate Area Offshore Southwestern Taiwan.</title>
        <authorList>
            <person name="Zhang W.-L."/>
            <person name="Chen W.-C."/>
            <person name="Lai M.-C."/>
            <person name="Chen S.-C."/>
        </authorList>
    </citation>
    <scope>NUCLEOTIDE SEQUENCE [LARGE SCALE GENOMIC DNA]</scope>
    <source>
        <strain evidence="8 9">CWC-04</strain>
    </source>
</reference>
<feature type="modified residue" description="N6-(pyridoxal phosphate)lysine" evidence="5">
    <location>
        <position position="104"/>
    </location>
</feature>
<dbReference type="HAMAP" id="MF_02109">
    <property type="entry name" value="Cya_synthase"/>
    <property type="match status" value="1"/>
</dbReference>
<feature type="binding site" evidence="5">
    <location>
        <position position="130"/>
    </location>
    <ligand>
        <name>pyridoxal 5'-phosphate</name>
        <dbReference type="ChEBI" id="CHEBI:597326"/>
    </ligand>
</feature>
<dbReference type="InterPro" id="IPR001926">
    <property type="entry name" value="TrpB-like_PALP"/>
</dbReference>
<accession>A0AAP2RBD9</accession>
<dbReference type="RefSeq" id="WP_230740409.1">
    <property type="nucleotide sequence ID" value="NZ_PGCK01000002.1"/>
</dbReference>
<dbReference type="GO" id="GO:0030378">
    <property type="term" value="F:serine racemase activity"/>
    <property type="evidence" value="ECO:0007669"/>
    <property type="project" value="TreeGrafter"/>
</dbReference>
<comment type="subunit">
    <text evidence="5">Homotrimer.</text>
</comment>
<dbReference type="PANTHER" id="PTHR43050">
    <property type="entry name" value="SERINE / THREONINE RACEMASE FAMILY MEMBER"/>
    <property type="match status" value="1"/>
</dbReference>
<evidence type="ECO:0000256" key="1">
    <source>
        <dbReference type="ARBA" id="ARBA00001933"/>
    </source>
</evidence>
<evidence type="ECO:0000256" key="6">
    <source>
        <dbReference type="NCBIfam" id="TIGR03844"/>
    </source>
</evidence>
<sequence>MGSYKLICLSCNRTIVDNYTLSCPCGGGFVRTAYDARQLTVRDMPGMWKYYDWLPTKGFIDIPGKTVTYKSEALAKELGLRELYIAFNGYWPEIGAMIHTCSFKELEAPPTILRAMEHGGKAMVLASAGNTARAFAYLSTITGFPLIIVVPGKNLGNLWIPGREPGKSVHLIAMGEGNDYTDAINLAGRIASVPGLLPEGGAKNVARRDGMATVMLDGAVFMKTLPDEYFQAIGSGTGGVAAWEAALRLRDDGRFGQRLPRLHLAQNLPFAPMLHAWEEGRRDIMPERDMPEAKELISQMYTDILSNRNPPYSVKGGVYDAMKDTDGIMYGVTNEEAISAKKLFESLEGIDLLPASAVAVSALIQACDRGTISPDKKVLLNITGGGYERLKKDMKLNPVKPCIEVEGPDVPLDDILKVIE</sequence>
<dbReference type="GO" id="GO:0018114">
    <property type="term" value="F:threonine racemase activity"/>
    <property type="evidence" value="ECO:0007669"/>
    <property type="project" value="TreeGrafter"/>
</dbReference>
<dbReference type="GO" id="GO:0030170">
    <property type="term" value="F:pyridoxal phosphate binding"/>
    <property type="evidence" value="ECO:0007669"/>
    <property type="project" value="UniProtKB-UniRule"/>
</dbReference>
<comment type="cofactor">
    <cofactor evidence="1 5">
        <name>pyridoxal 5'-phosphate</name>
        <dbReference type="ChEBI" id="CHEBI:597326"/>
    </cofactor>
</comment>
<dbReference type="GO" id="GO:0044686">
    <property type="term" value="F:cysteate synthase activity"/>
    <property type="evidence" value="ECO:0007669"/>
    <property type="project" value="UniProtKB-UniRule"/>
</dbReference>
<keyword evidence="2 5" id="KW-0174">Coenzyme M biosynthesis</keyword>
<evidence type="ECO:0000259" key="7">
    <source>
        <dbReference type="Pfam" id="PF00291"/>
    </source>
</evidence>
<proteinExistence type="inferred from homology"/>
<dbReference type="GO" id="GO:0003941">
    <property type="term" value="F:L-serine ammonia-lyase activity"/>
    <property type="evidence" value="ECO:0007669"/>
    <property type="project" value="TreeGrafter"/>
</dbReference>
<keyword evidence="4 5" id="KW-0663">Pyridoxal phosphate</keyword>
<dbReference type="Pfam" id="PF00291">
    <property type="entry name" value="PALP"/>
    <property type="match status" value="1"/>
</dbReference>
<comment type="catalytic activity">
    <reaction evidence="5">
        <text>O-phospho-L-serine + sulfite + H(+) = L-cysteate + phosphate</text>
        <dbReference type="Rhea" id="RHEA:26486"/>
        <dbReference type="ChEBI" id="CHEBI:15378"/>
        <dbReference type="ChEBI" id="CHEBI:17359"/>
        <dbReference type="ChEBI" id="CHEBI:43474"/>
        <dbReference type="ChEBI" id="CHEBI:57524"/>
        <dbReference type="ChEBI" id="CHEBI:58090"/>
        <dbReference type="EC" id="2.5.1.76"/>
    </reaction>
</comment>
<gene>
    <name evidence="8" type="ORF">CUJ83_02830</name>
</gene>
<evidence type="ECO:0000313" key="8">
    <source>
        <dbReference type="EMBL" id="MCD1293932.1"/>
    </source>
</evidence>
<dbReference type="NCBIfam" id="TIGR03844">
    <property type="entry name" value="cysteate_syn"/>
    <property type="match status" value="1"/>
</dbReference>
<comment type="function">
    <text evidence="5">Specifically catalyzes the beta-elimination of phosphate from L-phosphoserine and the beta-addition of sulfite to the dehydroalanine intermediate to produce L-cysteate.</text>
</comment>
<dbReference type="Proteomes" id="UP001320159">
    <property type="component" value="Unassembled WGS sequence"/>
</dbReference>
<evidence type="ECO:0000256" key="3">
    <source>
        <dbReference type="ARBA" id="ARBA00022679"/>
    </source>
</evidence>
<dbReference type="GO" id="GO:0070179">
    <property type="term" value="P:D-serine biosynthetic process"/>
    <property type="evidence" value="ECO:0007669"/>
    <property type="project" value="TreeGrafter"/>
</dbReference>
<feature type="binding site" evidence="5">
    <location>
        <position position="383"/>
    </location>
    <ligand>
        <name>pyridoxal 5'-phosphate</name>
        <dbReference type="ChEBI" id="CHEBI:597326"/>
    </ligand>
</feature>
<comment type="similarity">
    <text evidence="5">Belongs to the threonine synthase family. Cysteate synthase subfamily.</text>
</comment>
<feature type="domain" description="Tryptophan synthase beta chain-like PALP" evidence="7">
    <location>
        <begin position="64"/>
        <end position="384"/>
    </location>
</feature>